<dbReference type="EMBL" id="JARKNE010000001">
    <property type="protein sequence ID" value="KAK5845872.1"/>
    <property type="molecule type" value="Genomic_DNA"/>
</dbReference>
<dbReference type="PANTHER" id="PTHR33116">
    <property type="entry name" value="REVERSE TRANSCRIPTASE ZINC-BINDING DOMAIN-CONTAINING PROTEIN-RELATED-RELATED"/>
    <property type="match status" value="1"/>
</dbReference>
<gene>
    <name evidence="1" type="ORF">PVK06_002113</name>
</gene>
<organism evidence="1 2">
    <name type="scientific">Gossypium arboreum</name>
    <name type="common">Tree cotton</name>
    <name type="synonym">Gossypium nanking</name>
    <dbReference type="NCBI Taxonomy" id="29729"/>
    <lineage>
        <taxon>Eukaryota</taxon>
        <taxon>Viridiplantae</taxon>
        <taxon>Streptophyta</taxon>
        <taxon>Embryophyta</taxon>
        <taxon>Tracheophyta</taxon>
        <taxon>Spermatophyta</taxon>
        <taxon>Magnoliopsida</taxon>
        <taxon>eudicotyledons</taxon>
        <taxon>Gunneridae</taxon>
        <taxon>Pentapetalae</taxon>
        <taxon>rosids</taxon>
        <taxon>malvids</taxon>
        <taxon>Malvales</taxon>
        <taxon>Malvaceae</taxon>
        <taxon>Malvoideae</taxon>
        <taxon>Gossypium</taxon>
    </lineage>
</organism>
<name>A0ABR0R457_GOSAR</name>
<comment type="caution">
    <text evidence="1">The sequence shown here is derived from an EMBL/GenBank/DDBJ whole genome shotgun (WGS) entry which is preliminary data.</text>
</comment>
<accession>A0ABR0R457</accession>
<dbReference type="Proteomes" id="UP001358586">
    <property type="component" value="Chromosome 1"/>
</dbReference>
<protein>
    <recommendedName>
        <fullName evidence="3">Reverse transcriptase</fullName>
    </recommendedName>
</protein>
<sequence>MDGAMAIKAVINEYENLSGQLVNFEKLIYFSKNVQDDIQRQIGGVLGVRISNNPEKYLSLPTMIRRKKRCFLELKERFIQKTKNWSIRNLSIGGKEIFIKSILQALPIYAMQCFKLPVLLCKDLENLISKFWWRNLKTNKGIHWYSWSGMCSPKAFGGMGFKDLPMFNTALLAKQGWRLITQPDCLFARVMKLKYYRRDNFLNARLGASPSFTRRSIWNA</sequence>
<dbReference type="PANTHER" id="PTHR33116:SF86">
    <property type="entry name" value="REVERSE TRANSCRIPTASE DOMAIN-CONTAINING PROTEIN"/>
    <property type="match status" value="1"/>
</dbReference>
<evidence type="ECO:0000313" key="2">
    <source>
        <dbReference type="Proteomes" id="UP001358586"/>
    </source>
</evidence>
<proteinExistence type="predicted"/>
<reference evidence="1 2" key="1">
    <citation type="submission" date="2023-03" db="EMBL/GenBank/DDBJ databases">
        <title>WGS of Gossypium arboreum.</title>
        <authorList>
            <person name="Yu D."/>
        </authorList>
    </citation>
    <scope>NUCLEOTIDE SEQUENCE [LARGE SCALE GENOMIC DNA]</scope>
    <source>
        <tissue evidence="1">Leaf</tissue>
    </source>
</reference>
<evidence type="ECO:0000313" key="1">
    <source>
        <dbReference type="EMBL" id="KAK5845872.1"/>
    </source>
</evidence>
<keyword evidence="2" id="KW-1185">Reference proteome</keyword>
<evidence type="ECO:0008006" key="3">
    <source>
        <dbReference type="Google" id="ProtNLM"/>
    </source>
</evidence>